<dbReference type="Proteomes" id="UP000824204">
    <property type="component" value="Unassembled WGS sequence"/>
</dbReference>
<dbReference type="GO" id="GO:0009432">
    <property type="term" value="P:SOS response"/>
    <property type="evidence" value="ECO:0007669"/>
    <property type="project" value="UniProtKB-UniRule"/>
</dbReference>
<evidence type="ECO:0000256" key="5">
    <source>
        <dbReference type="ARBA" id="ARBA00022705"/>
    </source>
</evidence>
<keyword evidence="7 12" id="KW-0227">DNA damage</keyword>
<dbReference type="InterPro" id="IPR001238">
    <property type="entry name" value="DNA-binding_RecF"/>
</dbReference>
<keyword evidence="9 12" id="KW-0238">DNA-binding</keyword>
<dbReference type="GO" id="GO:0000731">
    <property type="term" value="P:DNA synthesis involved in DNA repair"/>
    <property type="evidence" value="ECO:0007669"/>
    <property type="project" value="TreeGrafter"/>
</dbReference>
<evidence type="ECO:0000256" key="8">
    <source>
        <dbReference type="ARBA" id="ARBA00022840"/>
    </source>
</evidence>
<dbReference type="GO" id="GO:0005524">
    <property type="term" value="F:ATP binding"/>
    <property type="evidence" value="ECO:0007669"/>
    <property type="project" value="UniProtKB-UniRule"/>
</dbReference>
<dbReference type="AlphaFoldDB" id="A0A9D1V7Z6"/>
<comment type="function">
    <text evidence="12 13">The RecF protein is involved in DNA metabolism; it is required for DNA replication and normal SOS inducibility. RecF binds preferentially to single-stranded, linear DNA. It also seems to bind ATP.</text>
</comment>
<evidence type="ECO:0000256" key="12">
    <source>
        <dbReference type="HAMAP-Rule" id="MF_00365"/>
    </source>
</evidence>
<keyword evidence="6 12" id="KW-0547">Nucleotide-binding</keyword>
<keyword evidence="8 12" id="KW-0067">ATP-binding</keyword>
<evidence type="ECO:0000256" key="9">
    <source>
        <dbReference type="ARBA" id="ARBA00023125"/>
    </source>
</evidence>
<feature type="binding site" evidence="12">
    <location>
        <begin position="30"/>
        <end position="37"/>
    </location>
    <ligand>
        <name>ATP</name>
        <dbReference type="ChEBI" id="CHEBI:30616"/>
    </ligand>
</feature>
<evidence type="ECO:0000256" key="10">
    <source>
        <dbReference type="ARBA" id="ARBA00023204"/>
    </source>
</evidence>
<name>A0A9D1V7Z6_9FIRM</name>
<proteinExistence type="inferred from homology"/>
<dbReference type="PROSITE" id="PS00618">
    <property type="entry name" value="RECF_2"/>
    <property type="match status" value="1"/>
</dbReference>
<reference evidence="15" key="1">
    <citation type="journal article" date="2021" name="PeerJ">
        <title>Extensive microbial diversity within the chicken gut microbiome revealed by metagenomics and culture.</title>
        <authorList>
            <person name="Gilroy R."/>
            <person name="Ravi A."/>
            <person name="Getino M."/>
            <person name="Pursley I."/>
            <person name="Horton D.L."/>
            <person name="Alikhan N.F."/>
            <person name="Baker D."/>
            <person name="Gharbi K."/>
            <person name="Hall N."/>
            <person name="Watson M."/>
            <person name="Adriaenssens E.M."/>
            <person name="Foster-Nyarko E."/>
            <person name="Jarju S."/>
            <person name="Secka A."/>
            <person name="Antonio M."/>
            <person name="Oren A."/>
            <person name="Chaudhuri R.R."/>
            <person name="La Ragione R."/>
            <person name="Hildebrand F."/>
            <person name="Pallen M.J."/>
        </authorList>
    </citation>
    <scope>NUCLEOTIDE SEQUENCE</scope>
    <source>
        <strain evidence="15">811</strain>
    </source>
</reference>
<dbReference type="PANTHER" id="PTHR32182">
    <property type="entry name" value="DNA REPLICATION AND REPAIR PROTEIN RECF"/>
    <property type="match status" value="1"/>
</dbReference>
<dbReference type="Gene3D" id="3.40.50.300">
    <property type="entry name" value="P-loop containing nucleotide triphosphate hydrolases"/>
    <property type="match status" value="1"/>
</dbReference>
<dbReference type="InterPro" id="IPR027417">
    <property type="entry name" value="P-loop_NTPase"/>
</dbReference>
<dbReference type="GO" id="GO:0005737">
    <property type="term" value="C:cytoplasm"/>
    <property type="evidence" value="ECO:0007669"/>
    <property type="project" value="UniProtKB-SubCell"/>
</dbReference>
<evidence type="ECO:0000256" key="4">
    <source>
        <dbReference type="ARBA" id="ARBA00022490"/>
    </source>
</evidence>
<dbReference type="GO" id="GO:0006260">
    <property type="term" value="P:DNA replication"/>
    <property type="evidence" value="ECO:0007669"/>
    <property type="project" value="UniProtKB-UniRule"/>
</dbReference>
<evidence type="ECO:0000256" key="1">
    <source>
        <dbReference type="ARBA" id="ARBA00004496"/>
    </source>
</evidence>
<keyword evidence="11 12" id="KW-0742">SOS response</keyword>
<keyword evidence="5 12" id="KW-0235">DNA replication</keyword>
<sequence>MRIKNLVLKNFRNYESEEFTFADGLNVLYGKNAQGKTNCAEAVFYLCTGASPRTGRDRQLIRTGQGCANIAASAQTRFGSVTIEADIYENKRELRVNGSRIAKNADLLGNINGVFFSPGELRMVQDGPEERRRFLNVSISQLSRSYYTALVRYNKILEQRNALLKNRDLSLVFETLPVWDVQLCRYASEIICRRAEFIQMLAPLAAEKHAFLSDGAEELRVTSEKKYPQDKEEIAKTLLQEFSDNYERDVRLGFTGTGPHRDDLKLTIGGSEVRVYGSQGQARTAALALKLAEVDIFRSVAGEPPVLILDDVMSELDLSRRRKLLSQIEDVQTILTCTHTEKVLFGKTVNKIRIVAGKIKR</sequence>
<evidence type="ECO:0000313" key="16">
    <source>
        <dbReference type="Proteomes" id="UP000824204"/>
    </source>
</evidence>
<dbReference type="InterPro" id="IPR003395">
    <property type="entry name" value="RecF/RecN/SMC_N"/>
</dbReference>
<dbReference type="InterPro" id="IPR042174">
    <property type="entry name" value="RecF_2"/>
</dbReference>
<evidence type="ECO:0000256" key="3">
    <source>
        <dbReference type="ARBA" id="ARBA00020170"/>
    </source>
</evidence>
<evidence type="ECO:0000256" key="6">
    <source>
        <dbReference type="ARBA" id="ARBA00022741"/>
    </source>
</evidence>
<comment type="caution">
    <text evidence="15">The sequence shown here is derived from an EMBL/GenBank/DDBJ whole genome shotgun (WGS) entry which is preliminary data.</text>
</comment>
<feature type="domain" description="RecF/RecN/SMC N-terminal" evidence="14">
    <location>
        <begin position="3"/>
        <end position="352"/>
    </location>
</feature>
<dbReference type="Pfam" id="PF02463">
    <property type="entry name" value="SMC_N"/>
    <property type="match status" value="1"/>
</dbReference>
<comment type="similarity">
    <text evidence="2 12 13">Belongs to the RecF family.</text>
</comment>
<dbReference type="InterPro" id="IPR018078">
    <property type="entry name" value="DNA-binding_RecF_CS"/>
</dbReference>
<accession>A0A9D1V7Z6</accession>
<dbReference type="Gene3D" id="1.20.1050.90">
    <property type="entry name" value="RecF/RecN/SMC, N-terminal domain"/>
    <property type="match status" value="1"/>
</dbReference>
<organism evidence="15 16">
    <name type="scientific">Candidatus Borkfalkia faecipullorum</name>
    <dbReference type="NCBI Taxonomy" id="2838510"/>
    <lineage>
        <taxon>Bacteria</taxon>
        <taxon>Bacillati</taxon>
        <taxon>Bacillota</taxon>
        <taxon>Clostridia</taxon>
        <taxon>Christensenellales</taxon>
        <taxon>Christensenellaceae</taxon>
        <taxon>Candidatus Borkfalkia</taxon>
    </lineage>
</organism>
<reference evidence="15" key="2">
    <citation type="submission" date="2021-04" db="EMBL/GenBank/DDBJ databases">
        <authorList>
            <person name="Gilroy R."/>
        </authorList>
    </citation>
    <scope>NUCLEOTIDE SEQUENCE</scope>
    <source>
        <strain evidence="15">811</strain>
    </source>
</reference>
<evidence type="ECO:0000256" key="7">
    <source>
        <dbReference type="ARBA" id="ARBA00022763"/>
    </source>
</evidence>
<dbReference type="HAMAP" id="MF_00365">
    <property type="entry name" value="RecF"/>
    <property type="match status" value="1"/>
</dbReference>
<evidence type="ECO:0000256" key="2">
    <source>
        <dbReference type="ARBA" id="ARBA00008016"/>
    </source>
</evidence>
<evidence type="ECO:0000313" key="15">
    <source>
        <dbReference type="EMBL" id="HIX07806.1"/>
    </source>
</evidence>
<dbReference type="PANTHER" id="PTHR32182:SF0">
    <property type="entry name" value="DNA REPLICATION AND REPAIR PROTEIN RECF"/>
    <property type="match status" value="1"/>
</dbReference>
<dbReference type="SUPFAM" id="SSF52540">
    <property type="entry name" value="P-loop containing nucleoside triphosphate hydrolases"/>
    <property type="match status" value="1"/>
</dbReference>
<keyword evidence="10 12" id="KW-0234">DNA repair</keyword>
<evidence type="ECO:0000256" key="13">
    <source>
        <dbReference type="RuleBase" id="RU000578"/>
    </source>
</evidence>
<dbReference type="NCBIfam" id="TIGR00611">
    <property type="entry name" value="recf"/>
    <property type="match status" value="1"/>
</dbReference>
<evidence type="ECO:0000256" key="11">
    <source>
        <dbReference type="ARBA" id="ARBA00023236"/>
    </source>
</evidence>
<dbReference type="GO" id="GO:0003697">
    <property type="term" value="F:single-stranded DNA binding"/>
    <property type="evidence" value="ECO:0007669"/>
    <property type="project" value="UniProtKB-UniRule"/>
</dbReference>
<keyword evidence="4 12" id="KW-0963">Cytoplasm</keyword>
<dbReference type="EMBL" id="DXFX01000066">
    <property type="protein sequence ID" value="HIX07806.1"/>
    <property type="molecule type" value="Genomic_DNA"/>
</dbReference>
<evidence type="ECO:0000259" key="14">
    <source>
        <dbReference type="Pfam" id="PF02463"/>
    </source>
</evidence>
<dbReference type="GO" id="GO:0006302">
    <property type="term" value="P:double-strand break repair"/>
    <property type="evidence" value="ECO:0007669"/>
    <property type="project" value="TreeGrafter"/>
</dbReference>
<protein>
    <recommendedName>
        <fullName evidence="3 12">DNA replication and repair protein RecF</fullName>
    </recommendedName>
</protein>
<gene>
    <name evidence="12 15" type="primary">recF</name>
    <name evidence="15" type="ORF">H9741_05010</name>
</gene>
<comment type="subcellular location">
    <subcellularLocation>
        <location evidence="1 12 13">Cytoplasm</location>
    </subcellularLocation>
</comment>